<dbReference type="Gene3D" id="3.40.50.300">
    <property type="entry name" value="P-loop containing nucleotide triphosphate hydrolases"/>
    <property type="match status" value="1"/>
</dbReference>
<dbReference type="EnsemblMetazoa" id="LLOJ009712-RA">
    <property type="protein sequence ID" value="LLOJ009712-PA"/>
    <property type="gene ID" value="LLOJ009712"/>
</dbReference>
<dbReference type="Pfam" id="PF00685">
    <property type="entry name" value="Sulfotransfer_1"/>
    <property type="match status" value="1"/>
</dbReference>
<dbReference type="EMBL" id="AJWK01033882">
    <property type="status" value="NOT_ANNOTATED_CDS"/>
    <property type="molecule type" value="Genomic_DNA"/>
</dbReference>
<protein>
    <recommendedName>
        <fullName evidence="1">Sulfotransferase domain-containing protein</fullName>
    </recommendedName>
</protein>
<reference evidence="2" key="1">
    <citation type="submission" date="2020-05" db="UniProtKB">
        <authorList>
            <consortium name="EnsemblMetazoa"/>
        </authorList>
    </citation>
    <scope>IDENTIFICATION</scope>
    <source>
        <strain evidence="2">Jacobina</strain>
    </source>
</reference>
<dbReference type="SUPFAM" id="SSF52540">
    <property type="entry name" value="P-loop containing nucleoside triphosphate hydrolases"/>
    <property type="match status" value="1"/>
</dbReference>
<dbReference type="Proteomes" id="UP000092461">
    <property type="component" value="Unassembled WGS sequence"/>
</dbReference>
<evidence type="ECO:0000313" key="3">
    <source>
        <dbReference type="Proteomes" id="UP000092461"/>
    </source>
</evidence>
<proteinExistence type="predicted"/>
<feature type="domain" description="Sulfotransferase" evidence="1">
    <location>
        <begin position="1"/>
        <end position="74"/>
    </location>
</feature>
<sequence length="76" mass="9035">MRHEENILFLTFEDMKRNHPVVIEKTAKFLGKSLTEEQTIELADHLTFDKMSKNESVDLLLEIKDMRESMNIRKLD</sequence>
<evidence type="ECO:0000259" key="1">
    <source>
        <dbReference type="Pfam" id="PF00685"/>
    </source>
</evidence>
<dbReference type="InterPro" id="IPR027417">
    <property type="entry name" value="P-loop_NTPase"/>
</dbReference>
<organism evidence="2 3">
    <name type="scientific">Lutzomyia longipalpis</name>
    <name type="common">Sand fly</name>
    <dbReference type="NCBI Taxonomy" id="7200"/>
    <lineage>
        <taxon>Eukaryota</taxon>
        <taxon>Metazoa</taxon>
        <taxon>Ecdysozoa</taxon>
        <taxon>Arthropoda</taxon>
        <taxon>Hexapoda</taxon>
        <taxon>Insecta</taxon>
        <taxon>Pterygota</taxon>
        <taxon>Neoptera</taxon>
        <taxon>Endopterygota</taxon>
        <taxon>Diptera</taxon>
        <taxon>Nematocera</taxon>
        <taxon>Psychodoidea</taxon>
        <taxon>Psychodidae</taxon>
        <taxon>Lutzomyia</taxon>
        <taxon>Lutzomyia</taxon>
    </lineage>
</organism>
<accession>A0A1B0GKW7</accession>
<dbReference type="GO" id="GO:0008146">
    <property type="term" value="F:sulfotransferase activity"/>
    <property type="evidence" value="ECO:0007669"/>
    <property type="project" value="InterPro"/>
</dbReference>
<dbReference type="VEuPathDB" id="VectorBase:LLOJ009712"/>
<dbReference type="AlphaFoldDB" id="A0A1B0GKW7"/>
<dbReference type="InterPro" id="IPR000863">
    <property type="entry name" value="Sulfotransferase_dom"/>
</dbReference>
<name>A0A1B0GKW7_LUTLO</name>
<keyword evidence="3" id="KW-1185">Reference proteome</keyword>
<evidence type="ECO:0000313" key="2">
    <source>
        <dbReference type="EnsemblMetazoa" id="LLOJ009712-PA"/>
    </source>
</evidence>